<protein>
    <submittedName>
        <fullName evidence="1">Uncharacterized protein</fullName>
    </submittedName>
</protein>
<evidence type="ECO:0000313" key="1">
    <source>
        <dbReference type="EMBL" id="ERJ98398.1"/>
    </source>
</evidence>
<evidence type="ECO:0000313" key="2">
    <source>
        <dbReference type="Proteomes" id="UP000017023"/>
    </source>
</evidence>
<dbReference type="EMBL" id="AWGW01000030">
    <property type="protein sequence ID" value="ERJ98398.1"/>
    <property type="molecule type" value="Genomic_DNA"/>
</dbReference>
<reference evidence="1 2" key="1">
    <citation type="submission" date="2013-08" db="EMBL/GenBank/DDBJ databases">
        <authorList>
            <person name="Durkin A.S."/>
            <person name="Haft D.R."/>
            <person name="McCorrison J."/>
            <person name="Torralba M."/>
            <person name="Gillis M."/>
            <person name="Haft D.H."/>
            <person name="Methe B."/>
            <person name="Sutton G."/>
            <person name="Nelson K.E."/>
        </authorList>
    </citation>
    <scope>NUCLEOTIDE SEQUENCE [LARGE SCALE GENOMIC DNA]</scope>
    <source>
        <strain evidence="1 2">F0493</strain>
    </source>
</reference>
<proteinExistence type="predicted"/>
<sequence length="57" mass="6743">METKFSFLFIDSYLVGAYREVYLSVCIRDSKSKKRIFMLHTTYVTPNGGFSCYIQRM</sequence>
<organism evidence="1 2">
    <name type="scientific">Segatella salivae F0493</name>
    <dbReference type="NCBI Taxonomy" id="1395125"/>
    <lineage>
        <taxon>Bacteria</taxon>
        <taxon>Pseudomonadati</taxon>
        <taxon>Bacteroidota</taxon>
        <taxon>Bacteroidia</taxon>
        <taxon>Bacteroidales</taxon>
        <taxon>Prevotellaceae</taxon>
        <taxon>Segatella</taxon>
    </lineage>
</organism>
<gene>
    <name evidence="1" type="ORF">HMPREF9145_1206</name>
</gene>
<dbReference type="AlphaFoldDB" id="U2MGJ2"/>
<name>U2MGJ2_9BACT</name>
<accession>U2MGJ2</accession>
<dbReference type="Proteomes" id="UP000017023">
    <property type="component" value="Unassembled WGS sequence"/>
</dbReference>
<comment type="caution">
    <text evidence="1">The sequence shown here is derived from an EMBL/GenBank/DDBJ whole genome shotgun (WGS) entry which is preliminary data.</text>
</comment>